<accession>E6LG88</accession>
<sequence>MQTTEGINFKLFGCVDNVKAHYKYLSYFTDLSISDTSLDKSEANNQGKKYIKGSLSIYSCTEHFPGNYLYSSPWESFWSVINAGKNSNGFLRWAYDAWVENPQVDATHNAFETGDCFLVYPQEKTNIVSSLRLMKMQEAFQMIIKLKQLSSQSLTLKR</sequence>
<dbReference type="eggNOG" id="COG3934">
    <property type="taxonomic scope" value="Bacteria"/>
</dbReference>
<dbReference type="STRING" id="888064.HMPREF9088_1378"/>
<organism evidence="2 3">
    <name type="scientific">Enterococcus italicus (strain DSM 15952 / CCUG 50447 / LMG 22039 / TP 1.5)</name>
    <dbReference type="NCBI Taxonomy" id="888064"/>
    <lineage>
        <taxon>Bacteria</taxon>
        <taxon>Bacillati</taxon>
        <taxon>Bacillota</taxon>
        <taxon>Bacilli</taxon>
        <taxon>Lactobacillales</taxon>
        <taxon>Enterococcaceae</taxon>
        <taxon>Enterococcus</taxon>
    </lineage>
</organism>
<evidence type="ECO:0000313" key="2">
    <source>
        <dbReference type="EMBL" id="EFU73775.1"/>
    </source>
</evidence>
<dbReference type="InterPro" id="IPR025150">
    <property type="entry name" value="GH123_cat"/>
</dbReference>
<proteinExistence type="predicted"/>
<keyword evidence="3" id="KW-1185">Reference proteome</keyword>
<protein>
    <recommendedName>
        <fullName evidence="1">Glycoside hydrolase 123 catalytic domain-containing protein</fullName>
    </recommendedName>
</protein>
<dbReference type="Proteomes" id="UP000010296">
    <property type="component" value="Unassembled WGS sequence"/>
</dbReference>
<dbReference type="EMBL" id="AEPV01000050">
    <property type="protein sequence ID" value="EFU73775.1"/>
    <property type="molecule type" value="Genomic_DNA"/>
</dbReference>
<evidence type="ECO:0000259" key="1">
    <source>
        <dbReference type="Pfam" id="PF13320"/>
    </source>
</evidence>
<evidence type="ECO:0000313" key="3">
    <source>
        <dbReference type="Proteomes" id="UP000010296"/>
    </source>
</evidence>
<feature type="domain" description="Glycoside hydrolase 123 catalytic" evidence="1">
    <location>
        <begin position="24"/>
        <end position="147"/>
    </location>
</feature>
<comment type="caution">
    <text evidence="2">The sequence shown here is derived from an EMBL/GenBank/DDBJ whole genome shotgun (WGS) entry which is preliminary data.</text>
</comment>
<dbReference type="Pfam" id="PF13320">
    <property type="entry name" value="GH123_cat"/>
    <property type="match status" value="1"/>
</dbReference>
<dbReference type="PATRIC" id="fig|888064.11.peg.1610"/>
<gene>
    <name evidence="2" type="ORF">HMPREF9088_1378</name>
</gene>
<reference evidence="2 3" key="1">
    <citation type="submission" date="2010-12" db="EMBL/GenBank/DDBJ databases">
        <authorList>
            <person name="Muzny D."/>
            <person name="Qin X."/>
            <person name="Deng J."/>
            <person name="Jiang H."/>
            <person name="Liu Y."/>
            <person name="Qu J."/>
            <person name="Song X.-Z."/>
            <person name="Zhang L."/>
            <person name="Thornton R."/>
            <person name="Coyle M."/>
            <person name="Francisco L."/>
            <person name="Jackson L."/>
            <person name="Javaid M."/>
            <person name="Korchina V."/>
            <person name="Kovar C."/>
            <person name="Mata R."/>
            <person name="Mathew T."/>
            <person name="Ngo R."/>
            <person name="Nguyen L."/>
            <person name="Nguyen N."/>
            <person name="Okwuonu G."/>
            <person name="Ongeri F."/>
            <person name="Pham C."/>
            <person name="Simmons D."/>
            <person name="Wilczek-Boney K."/>
            <person name="Hale W."/>
            <person name="Jakkamsetti A."/>
            <person name="Pham P."/>
            <person name="Ruth R."/>
            <person name="San Lucas F."/>
            <person name="Warren J."/>
            <person name="Zhang J."/>
            <person name="Zhao Z."/>
            <person name="Zhou C."/>
            <person name="Zhu D."/>
            <person name="Lee S."/>
            <person name="Bess C."/>
            <person name="Blankenburg K."/>
            <person name="Forbes L."/>
            <person name="Fu Q."/>
            <person name="Gubbala S."/>
            <person name="Hirani K."/>
            <person name="Jayaseelan J.C."/>
            <person name="Lara F."/>
            <person name="Munidasa M."/>
            <person name="Palculict T."/>
            <person name="Patil S."/>
            <person name="Pu L.-L."/>
            <person name="Saada N."/>
            <person name="Tang L."/>
            <person name="Weissenberger G."/>
            <person name="Zhu Y."/>
            <person name="Hemphill L."/>
            <person name="Shang Y."/>
            <person name="Youmans B."/>
            <person name="Ayvaz T."/>
            <person name="Ross M."/>
            <person name="Santibanez J."/>
            <person name="Aqrawi P."/>
            <person name="Gross S."/>
            <person name="Joshi V."/>
            <person name="Fowler G."/>
            <person name="Nazareth L."/>
            <person name="Reid J."/>
            <person name="Worley K."/>
            <person name="Petrosino J."/>
            <person name="Highlander S."/>
            <person name="Gibbs R."/>
        </authorList>
    </citation>
    <scope>NUCLEOTIDE SEQUENCE [LARGE SCALE GENOMIC DNA]</scope>
    <source>
        <strain evidence="3">DSM 15952 / CCUG 50447 / LMG 22039 / TP 1.5</strain>
    </source>
</reference>
<dbReference type="AlphaFoldDB" id="E6LG88"/>
<name>E6LG88_ENTI1</name>
<dbReference type="HOGENOM" id="CLU_1666705_0_0_9"/>